<dbReference type="Proteomes" id="UP001589628">
    <property type="component" value="Unassembled WGS sequence"/>
</dbReference>
<evidence type="ECO:0000313" key="1">
    <source>
        <dbReference type="EMBL" id="MFB9885452.1"/>
    </source>
</evidence>
<dbReference type="RefSeq" id="WP_027313556.1">
    <property type="nucleotide sequence ID" value="NZ_JBHLZN010000001.1"/>
</dbReference>
<protein>
    <submittedName>
        <fullName evidence="1">Uncharacterized protein</fullName>
    </submittedName>
</protein>
<comment type="caution">
    <text evidence="1">The sequence shown here is derived from an EMBL/GenBank/DDBJ whole genome shotgun (WGS) entry which is preliminary data.</text>
</comment>
<sequence>MEFSSWRQAAQWLQQQPPHQYVLLQVGEACLRLVQTPLACWGMLSRAEQVPAEVARLLVASGRYCSIQTSRRLWQRGQLSANCYALAGQYLWLEPDAEAGLLGGDPLNWALAPQWVAQLSATACLCLQPVDAFLPSVLLKQGMKVLSVSPAAKVQNHWQRARRALQWRQDQWALLEADTEHCWGRLPKDWEFDAAVLTVPDELANPRTWLSRHLRRLETTLVPDASLILQCRASWVTEGMVNWVETEGPDFRLRHIFKQQDRLALLLGYEP</sequence>
<dbReference type="EMBL" id="JBHLZN010000001">
    <property type="protein sequence ID" value="MFB9885452.1"/>
    <property type="molecule type" value="Genomic_DNA"/>
</dbReference>
<organism evidence="1 2">
    <name type="scientific">Balneatrix alpica</name>
    <dbReference type="NCBI Taxonomy" id="75684"/>
    <lineage>
        <taxon>Bacteria</taxon>
        <taxon>Pseudomonadati</taxon>
        <taxon>Pseudomonadota</taxon>
        <taxon>Gammaproteobacteria</taxon>
        <taxon>Oceanospirillales</taxon>
        <taxon>Balneatrichaceae</taxon>
        <taxon>Balneatrix</taxon>
    </lineage>
</organism>
<reference evidence="1 2" key="1">
    <citation type="submission" date="2024-09" db="EMBL/GenBank/DDBJ databases">
        <authorList>
            <person name="Sun Q."/>
            <person name="Mori K."/>
        </authorList>
    </citation>
    <scope>NUCLEOTIDE SEQUENCE [LARGE SCALE GENOMIC DNA]</scope>
    <source>
        <strain evidence="1 2">ATCC 51285</strain>
    </source>
</reference>
<evidence type="ECO:0000313" key="2">
    <source>
        <dbReference type="Proteomes" id="UP001589628"/>
    </source>
</evidence>
<proteinExistence type="predicted"/>
<name>A0ABV5Z879_9GAMM</name>
<accession>A0ABV5Z879</accession>
<gene>
    <name evidence="1" type="ORF">ACFFLH_03395</name>
</gene>
<keyword evidence="2" id="KW-1185">Reference proteome</keyword>